<name>A0A133XVK0_9ACTN</name>
<keyword evidence="4" id="KW-1185">Reference proteome</keyword>
<evidence type="ECO:0000313" key="4">
    <source>
        <dbReference type="Proteomes" id="UP000070675"/>
    </source>
</evidence>
<organism evidence="3 4">
    <name type="scientific">Atopobium deltae</name>
    <dbReference type="NCBI Taxonomy" id="1393034"/>
    <lineage>
        <taxon>Bacteria</taxon>
        <taxon>Bacillati</taxon>
        <taxon>Actinomycetota</taxon>
        <taxon>Coriobacteriia</taxon>
        <taxon>Coriobacteriales</taxon>
        <taxon>Atopobiaceae</taxon>
        <taxon>Atopobium</taxon>
    </lineage>
</organism>
<evidence type="ECO:0000256" key="1">
    <source>
        <dbReference type="SAM" id="MobiDB-lite"/>
    </source>
</evidence>
<proteinExistence type="predicted"/>
<dbReference type="EMBL" id="LSCR01000009">
    <property type="protein sequence ID" value="KXB34949.1"/>
    <property type="molecule type" value="Genomic_DNA"/>
</dbReference>
<dbReference type="InterPro" id="IPR008454">
    <property type="entry name" value="Collagen-bd_Cna-like_B-typ_dom"/>
</dbReference>
<evidence type="ECO:0000259" key="2">
    <source>
        <dbReference type="Pfam" id="PF05738"/>
    </source>
</evidence>
<protein>
    <recommendedName>
        <fullName evidence="2">CNA-B domain-containing protein</fullName>
    </recommendedName>
</protein>
<dbReference type="AlphaFoldDB" id="A0A133XVK0"/>
<sequence>MTIAHNSSAKRGGGIGSNGTVNFGIKNVVELKVKKLWRDKNATKRPEFITLDVYRALATTPDQKTLIGYQYMPSNQAELTIKDLPKQDNNGVDYVYM</sequence>
<dbReference type="SUPFAM" id="SSF49478">
    <property type="entry name" value="Cna protein B-type domain"/>
    <property type="match status" value="1"/>
</dbReference>
<dbReference type="Proteomes" id="UP000070675">
    <property type="component" value="Unassembled WGS sequence"/>
</dbReference>
<reference evidence="4" key="1">
    <citation type="submission" date="2016-01" db="EMBL/GenBank/DDBJ databases">
        <authorList>
            <person name="Mitreva M."/>
            <person name="Pepin K.H."/>
            <person name="Mihindukulasuriya K.A."/>
            <person name="Fulton R."/>
            <person name="Fronick C."/>
            <person name="O'Laughlin M."/>
            <person name="Miner T."/>
            <person name="Herter B."/>
            <person name="Rosa B.A."/>
            <person name="Cordes M."/>
            <person name="Tomlinson C."/>
            <person name="Wollam A."/>
            <person name="Palsikar V.B."/>
            <person name="Mardis E.R."/>
            <person name="Wilson R.K."/>
        </authorList>
    </citation>
    <scope>NUCLEOTIDE SEQUENCE [LARGE SCALE GENOMIC DNA]</scope>
    <source>
        <strain evidence="4">DNF00019</strain>
    </source>
</reference>
<dbReference type="STRING" id="1393034.HMPREF3192_00695"/>
<feature type="region of interest" description="Disordered" evidence="1">
    <location>
        <begin position="1"/>
        <end position="20"/>
    </location>
</feature>
<gene>
    <name evidence="3" type="ORF">HMPREF3192_00695</name>
</gene>
<accession>A0A133XVK0</accession>
<feature type="domain" description="CNA-B" evidence="2">
    <location>
        <begin position="32"/>
        <end position="96"/>
    </location>
</feature>
<dbReference type="Gene3D" id="2.60.40.1140">
    <property type="entry name" value="Collagen-binding surface protein Cna, B-type domain"/>
    <property type="match status" value="1"/>
</dbReference>
<evidence type="ECO:0000313" key="3">
    <source>
        <dbReference type="EMBL" id="KXB34949.1"/>
    </source>
</evidence>
<dbReference type="Pfam" id="PF05738">
    <property type="entry name" value="Cna_B"/>
    <property type="match status" value="1"/>
</dbReference>
<comment type="caution">
    <text evidence="3">The sequence shown here is derived from an EMBL/GenBank/DDBJ whole genome shotgun (WGS) entry which is preliminary data.</text>
</comment>